<organism evidence="1 2">
    <name type="scientific">Grifola frondosa</name>
    <name type="common">Maitake</name>
    <name type="synonym">Polyporus frondosus</name>
    <dbReference type="NCBI Taxonomy" id="5627"/>
    <lineage>
        <taxon>Eukaryota</taxon>
        <taxon>Fungi</taxon>
        <taxon>Dikarya</taxon>
        <taxon>Basidiomycota</taxon>
        <taxon>Agaricomycotina</taxon>
        <taxon>Agaricomycetes</taxon>
        <taxon>Polyporales</taxon>
        <taxon>Grifolaceae</taxon>
        <taxon>Grifola</taxon>
    </lineage>
</organism>
<name>A0A1C7LWF0_GRIFR</name>
<protein>
    <submittedName>
        <fullName evidence="1">Uncharacterized protein</fullName>
    </submittedName>
</protein>
<evidence type="ECO:0000313" key="2">
    <source>
        <dbReference type="Proteomes" id="UP000092993"/>
    </source>
</evidence>
<comment type="caution">
    <text evidence="1">The sequence shown here is derived from an EMBL/GenBank/DDBJ whole genome shotgun (WGS) entry which is preliminary data.</text>
</comment>
<dbReference type="EMBL" id="LUGG01000020">
    <property type="protein sequence ID" value="OBZ68546.1"/>
    <property type="molecule type" value="Genomic_DNA"/>
</dbReference>
<evidence type="ECO:0000313" key="1">
    <source>
        <dbReference type="EMBL" id="OBZ68546.1"/>
    </source>
</evidence>
<dbReference type="OrthoDB" id="2752444at2759"/>
<dbReference type="Proteomes" id="UP000092993">
    <property type="component" value="Unassembled WGS sequence"/>
</dbReference>
<proteinExistence type="predicted"/>
<sequence>MKEYNGQGDFVQVDIFKYMNSLHCKDNQDPHPVLIMLEKLAMEYATASGILADEQYKALIIGCLPKSF</sequence>
<accession>A0A1C7LWF0</accession>
<dbReference type="STRING" id="5627.A0A1C7LWF0"/>
<dbReference type="AlphaFoldDB" id="A0A1C7LWF0"/>
<keyword evidence="2" id="KW-1185">Reference proteome</keyword>
<gene>
    <name evidence="1" type="ORF">A0H81_11666</name>
</gene>
<reference evidence="1 2" key="1">
    <citation type="submission" date="2016-03" db="EMBL/GenBank/DDBJ databases">
        <title>Whole genome sequencing of Grifola frondosa 9006-11.</title>
        <authorList>
            <person name="Min B."/>
            <person name="Park H."/>
            <person name="Kim J.-G."/>
            <person name="Cho H."/>
            <person name="Oh Y.-L."/>
            <person name="Kong W.-S."/>
            <person name="Choi I.-G."/>
        </authorList>
    </citation>
    <scope>NUCLEOTIDE SEQUENCE [LARGE SCALE GENOMIC DNA]</scope>
    <source>
        <strain evidence="1 2">9006-11</strain>
    </source>
</reference>